<name>A0A541AXJ3_9AGAM</name>
<keyword evidence="2" id="KW-1185">Reference proteome</keyword>
<evidence type="ECO:0000313" key="2">
    <source>
        <dbReference type="Proteomes" id="UP000217199"/>
    </source>
</evidence>
<dbReference type="Proteomes" id="UP000217199">
    <property type="component" value="Mitochondrion MT"/>
</dbReference>
<comment type="caution">
    <text evidence="1">The sequence shown here is derived from an EMBL/GenBank/DDBJ whole genome shotgun (WGS) entry which is preliminary data.</text>
</comment>
<gene>
    <name evidence="1" type="ORF">PNOK_m000066</name>
</gene>
<reference evidence="1 2" key="1">
    <citation type="journal article" date="2017" name="bioRxiv">
        <title>The Genomic Landscape Of Tree Rot In Phellinus noxius And Its Hymenochaetales Members.</title>
        <authorList>
            <person name="Chung C.-L."/>
            <person name="Lee J.T."/>
            <person name="Akiba M."/>
            <person name="Lee H.-H."/>
            <person name="Kuo T.-H."/>
            <person name="Liu D."/>
            <person name="Ke H.-M."/>
            <person name="Yokoi T."/>
            <person name="Roa M.B."/>
            <person name="Lu M.J."/>
            <person name="Chang Y.-Y."/>
            <person name="Ann P.-J."/>
            <person name="Tsai J.-N."/>
            <person name="Chen C.-Y."/>
            <person name="Tzean S.-S."/>
            <person name="Ota Y."/>
            <person name="Hattori T."/>
            <person name="Sahashi N."/>
            <person name="Liou R.-F."/>
            <person name="Kikuchi T."/>
            <person name="Tsai I.J."/>
        </authorList>
    </citation>
    <scope>NUCLEOTIDE SEQUENCE [LARGE SCALE GENOMIC DNA]</scope>
    <source>
        <strain evidence="1 2">FFPRI411160</strain>
    </source>
</reference>
<geneLocation type="mitochondrion" evidence="1"/>
<accession>A0A541AXJ3</accession>
<protein>
    <submittedName>
        <fullName evidence="1">Uncharacterized protein</fullName>
    </submittedName>
</protein>
<proteinExistence type="predicted"/>
<evidence type="ECO:0000313" key="1">
    <source>
        <dbReference type="EMBL" id="TQF64785.1"/>
    </source>
</evidence>
<sequence>MNLAKKKLYNLNNMFFFKPYQILNAKNAYINLRKILRINAVDNCFLEIKVIGAKEIELLPKCRIDLNYKFHLDAVLNRIRLILSEEESLEGCIIQTKIFDDDGDTTVPTLSEVFQIKYKK</sequence>
<dbReference type="InParanoid" id="A0A541AXJ3"/>
<organism evidence="1 2">
    <name type="scientific">Pyrrhoderma noxium</name>
    <dbReference type="NCBI Taxonomy" id="2282107"/>
    <lineage>
        <taxon>Eukaryota</taxon>
        <taxon>Fungi</taxon>
        <taxon>Dikarya</taxon>
        <taxon>Basidiomycota</taxon>
        <taxon>Agaricomycotina</taxon>
        <taxon>Agaricomycetes</taxon>
        <taxon>Hymenochaetales</taxon>
        <taxon>Hymenochaetaceae</taxon>
        <taxon>Pyrrhoderma</taxon>
    </lineage>
</organism>
<dbReference type="AlphaFoldDB" id="A0A541AXJ3"/>
<dbReference type="EMBL" id="NBII01000013">
    <property type="protein sequence ID" value="TQF64785.1"/>
    <property type="molecule type" value="Genomic_DNA"/>
</dbReference>
<dbReference type="EMBL" id="CM008263">
    <property type="protein sequence ID" value="TQF64785.1"/>
    <property type="molecule type" value="Genomic_DNA"/>
</dbReference>
<keyword evidence="1" id="KW-0496">Mitochondrion</keyword>